<name>A0A6M3ISI1_9ZZZZ</name>
<dbReference type="EMBL" id="MT141394">
    <property type="protein sequence ID" value="QJA60057.1"/>
    <property type="molecule type" value="Genomic_DNA"/>
</dbReference>
<evidence type="ECO:0000313" key="2">
    <source>
        <dbReference type="EMBL" id="QJA60057.1"/>
    </source>
</evidence>
<organism evidence="2">
    <name type="scientific">viral metagenome</name>
    <dbReference type="NCBI Taxonomy" id="1070528"/>
    <lineage>
        <taxon>unclassified sequences</taxon>
        <taxon>metagenomes</taxon>
        <taxon>organismal metagenomes</taxon>
    </lineage>
</organism>
<evidence type="ECO:0000256" key="1">
    <source>
        <dbReference type="SAM" id="MobiDB-lite"/>
    </source>
</evidence>
<feature type="compositionally biased region" description="Polar residues" evidence="1">
    <location>
        <begin position="84"/>
        <end position="94"/>
    </location>
</feature>
<feature type="compositionally biased region" description="Low complexity" evidence="1">
    <location>
        <begin position="107"/>
        <end position="116"/>
    </location>
</feature>
<feature type="compositionally biased region" description="Low complexity" evidence="1">
    <location>
        <begin position="63"/>
        <end position="77"/>
    </location>
</feature>
<sequence length="440" mass="45861">MPINFNATNPAITQFNSRMSAGDAARRQEEQDFTARMQLEQQQGADTGLRNAISAYYAQNRGGAAPGPAAQPQMAPGAPVPNPAATTPIVSPDQSMAPADNPDYGGPSRAAPMPNAAPRAGVDVPATVAGPPVAAAPAGPTAAASAQPGSSFGPMMDELAKQPGSGKNMLSLFSTDISSQRASAVENRKMQAEGNKQILGFLKDGDVKMAQATAKQYGINIPDDVWKNRALVMNLRLGANLAKTMGIKDEQAVHFVQGFTEGIVSGLPEDQAVMMGLKQIPKDGFEIKGTVTDENNNVQAFDKYGKVKPLGVKARRPGSGDGTGGAGSKQRQYAEWRIKTLVGAGMTQQQAEKLVAGGTSTRPVTAQQRLSLARQLMTMKGSNYKPVYATLQDALAAVDAATAASEGPTADPAAAEPASQGPAGTVQRMRFDANGNEIQQ</sequence>
<feature type="region of interest" description="Disordered" evidence="1">
    <location>
        <begin position="63"/>
        <end position="116"/>
    </location>
</feature>
<reference evidence="2" key="1">
    <citation type="submission" date="2020-03" db="EMBL/GenBank/DDBJ databases">
        <title>The deep terrestrial virosphere.</title>
        <authorList>
            <person name="Holmfeldt K."/>
            <person name="Nilsson E."/>
            <person name="Simone D."/>
            <person name="Lopez-Fernandez M."/>
            <person name="Wu X."/>
            <person name="de Brujin I."/>
            <person name="Lundin D."/>
            <person name="Andersson A."/>
            <person name="Bertilsson S."/>
            <person name="Dopson M."/>
        </authorList>
    </citation>
    <scope>NUCLEOTIDE SEQUENCE</scope>
    <source>
        <strain evidence="2">MM415B01200</strain>
    </source>
</reference>
<protein>
    <submittedName>
        <fullName evidence="2">Uncharacterized protein</fullName>
    </submittedName>
</protein>
<gene>
    <name evidence="2" type="ORF">MM415B01200_0002</name>
</gene>
<proteinExistence type="predicted"/>
<dbReference type="AlphaFoldDB" id="A0A6M3ISI1"/>
<feature type="region of interest" description="Disordered" evidence="1">
    <location>
        <begin position="311"/>
        <end position="331"/>
    </location>
</feature>
<feature type="region of interest" description="Disordered" evidence="1">
    <location>
        <begin position="407"/>
        <end position="440"/>
    </location>
</feature>
<accession>A0A6M3ISI1</accession>